<organism evidence="2 3">
    <name type="scientific">Ignelater luminosus</name>
    <name type="common">Cucubano</name>
    <name type="synonym">Pyrophorus luminosus</name>
    <dbReference type="NCBI Taxonomy" id="2038154"/>
    <lineage>
        <taxon>Eukaryota</taxon>
        <taxon>Metazoa</taxon>
        <taxon>Ecdysozoa</taxon>
        <taxon>Arthropoda</taxon>
        <taxon>Hexapoda</taxon>
        <taxon>Insecta</taxon>
        <taxon>Pterygota</taxon>
        <taxon>Neoptera</taxon>
        <taxon>Endopterygota</taxon>
        <taxon>Coleoptera</taxon>
        <taxon>Polyphaga</taxon>
        <taxon>Elateriformia</taxon>
        <taxon>Elateroidea</taxon>
        <taxon>Elateridae</taxon>
        <taxon>Agrypninae</taxon>
        <taxon>Pyrophorini</taxon>
        <taxon>Ignelater</taxon>
    </lineage>
</organism>
<feature type="signal peptide" evidence="1">
    <location>
        <begin position="1"/>
        <end position="33"/>
    </location>
</feature>
<protein>
    <recommendedName>
        <fullName evidence="4">Odorant-binding protein</fullName>
    </recommendedName>
</protein>
<accession>A0A8K0CUF7</accession>
<keyword evidence="3" id="KW-1185">Reference proteome</keyword>
<evidence type="ECO:0000313" key="3">
    <source>
        <dbReference type="Proteomes" id="UP000801492"/>
    </source>
</evidence>
<keyword evidence="1" id="KW-0732">Signal</keyword>
<dbReference type="InterPro" id="IPR006170">
    <property type="entry name" value="PBP/GOBP"/>
</dbReference>
<dbReference type="GO" id="GO:0005549">
    <property type="term" value="F:odorant binding"/>
    <property type="evidence" value="ECO:0007669"/>
    <property type="project" value="InterPro"/>
</dbReference>
<dbReference type="SMART" id="SM00708">
    <property type="entry name" value="PhBP"/>
    <property type="match status" value="1"/>
</dbReference>
<dbReference type="EMBL" id="VTPC01007558">
    <property type="protein sequence ID" value="KAF2893903.1"/>
    <property type="molecule type" value="Genomic_DNA"/>
</dbReference>
<dbReference type="Gene3D" id="1.10.238.20">
    <property type="entry name" value="Pheromone/general odorant binding protein domain"/>
    <property type="match status" value="1"/>
</dbReference>
<comment type="caution">
    <text evidence="2">The sequence shown here is derived from an EMBL/GenBank/DDBJ whole genome shotgun (WGS) entry which is preliminary data.</text>
</comment>
<dbReference type="SUPFAM" id="SSF47565">
    <property type="entry name" value="Insect pheromone/odorant-binding proteins"/>
    <property type="match status" value="1"/>
</dbReference>
<dbReference type="Proteomes" id="UP000801492">
    <property type="component" value="Unassembled WGS sequence"/>
</dbReference>
<dbReference type="CDD" id="cd23992">
    <property type="entry name" value="PBP_GOBP"/>
    <property type="match status" value="1"/>
</dbReference>
<dbReference type="AlphaFoldDB" id="A0A8K0CUF7"/>
<evidence type="ECO:0008006" key="4">
    <source>
        <dbReference type="Google" id="ProtNLM"/>
    </source>
</evidence>
<evidence type="ECO:0000256" key="1">
    <source>
        <dbReference type="SAM" id="SignalP"/>
    </source>
</evidence>
<name>A0A8K0CUF7_IGNLU</name>
<reference evidence="2" key="1">
    <citation type="submission" date="2019-08" db="EMBL/GenBank/DDBJ databases">
        <title>The genome of the North American firefly Photinus pyralis.</title>
        <authorList>
            <consortium name="Photinus pyralis genome working group"/>
            <person name="Fallon T.R."/>
            <person name="Sander Lower S.E."/>
            <person name="Weng J.-K."/>
        </authorList>
    </citation>
    <scope>NUCLEOTIDE SEQUENCE</scope>
    <source>
        <strain evidence="2">TRF0915ILg1</strain>
        <tissue evidence="2">Whole body</tissue>
    </source>
</reference>
<proteinExistence type="predicted"/>
<dbReference type="InterPro" id="IPR036728">
    <property type="entry name" value="PBP_GOBP_sf"/>
</dbReference>
<dbReference type="OrthoDB" id="6783088at2759"/>
<evidence type="ECO:0000313" key="2">
    <source>
        <dbReference type="EMBL" id="KAF2893903.1"/>
    </source>
</evidence>
<gene>
    <name evidence="2" type="ORF">ILUMI_12269</name>
</gene>
<dbReference type="Pfam" id="PF01395">
    <property type="entry name" value="PBP_GOBP"/>
    <property type="match status" value="1"/>
</dbReference>
<sequence length="153" mass="17551">MNICNSAPVILVNINNMKFCILLLLLLVAYGSSEQTNVTMSYIRNLSKGPMAPYVTECLCQSHLNPQILEEYYKHGTLSDDACWKCYIKCILFKLDILSSTGDVNVQRWVDIFEYFERPLAEKCSNYEEPDLCQKAYLMVNCAYEGLSEQYSP</sequence>
<feature type="chain" id="PRO_5035470867" description="Odorant-binding protein" evidence="1">
    <location>
        <begin position="34"/>
        <end position="153"/>
    </location>
</feature>